<dbReference type="EMBL" id="JAGKQH010000006">
    <property type="protein sequence ID" value="KAG6597668.1"/>
    <property type="molecule type" value="Genomic_DNA"/>
</dbReference>
<dbReference type="InterPro" id="IPR018247">
    <property type="entry name" value="EF_Hand_1_Ca_BS"/>
</dbReference>
<feature type="domain" description="EF-hand" evidence="21">
    <location>
        <begin position="395"/>
        <end position="430"/>
    </location>
</feature>
<comment type="subcellular location">
    <subcellularLocation>
        <location evidence="1">Membrane</location>
        <topology evidence="1">Lipid-anchor</topology>
    </subcellularLocation>
</comment>
<evidence type="ECO:0000259" key="21">
    <source>
        <dbReference type="PROSITE" id="PS50222"/>
    </source>
</evidence>
<feature type="binding site" evidence="19">
    <location>
        <position position="87"/>
    </location>
    <ligand>
        <name>ATP</name>
        <dbReference type="ChEBI" id="CHEBI:30616"/>
    </ligand>
</feature>
<comment type="catalytic activity">
    <reaction evidence="17">
        <text>L-threonyl-[protein] + ATP = O-phospho-L-threonyl-[protein] + ADP + H(+)</text>
        <dbReference type="Rhea" id="RHEA:46608"/>
        <dbReference type="Rhea" id="RHEA-COMP:11060"/>
        <dbReference type="Rhea" id="RHEA-COMP:11605"/>
        <dbReference type="ChEBI" id="CHEBI:15378"/>
        <dbReference type="ChEBI" id="CHEBI:30013"/>
        <dbReference type="ChEBI" id="CHEBI:30616"/>
        <dbReference type="ChEBI" id="CHEBI:61977"/>
        <dbReference type="ChEBI" id="CHEBI:456216"/>
        <dbReference type="EC" id="2.7.11.1"/>
    </reaction>
</comment>
<evidence type="ECO:0000256" key="14">
    <source>
        <dbReference type="ARBA" id="ARBA00023136"/>
    </source>
</evidence>
<dbReference type="Pfam" id="PF00069">
    <property type="entry name" value="Pkinase"/>
    <property type="match status" value="1"/>
</dbReference>
<evidence type="ECO:0000313" key="23">
    <source>
        <dbReference type="Proteomes" id="UP000685013"/>
    </source>
</evidence>
<evidence type="ECO:0000256" key="8">
    <source>
        <dbReference type="ARBA" id="ARBA00022723"/>
    </source>
</evidence>
<keyword evidence="14" id="KW-0472">Membrane</keyword>
<dbReference type="PANTHER" id="PTHR24349">
    <property type="entry name" value="SERINE/THREONINE-PROTEIN KINASE"/>
    <property type="match status" value="1"/>
</dbReference>
<keyword evidence="6" id="KW-0808">Transferase</keyword>
<evidence type="ECO:0000256" key="12">
    <source>
        <dbReference type="ARBA" id="ARBA00022837"/>
    </source>
</evidence>
<keyword evidence="11 22" id="KW-0418">Kinase</keyword>
<evidence type="ECO:0000256" key="10">
    <source>
        <dbReference type="ARBA" id="ARBA00022741"/>
    </source>
</evidence>
<evidence type="ECO:0000256" key="6">
    <source>
        <dbReference type="ARBA" id="ARBA00022679"/>
    </source>
</evidence>
<proteinExistence type="inferred from homology"/>
<dbReference type="GO" id="GO:0005524">
    <property type="term" value="F:ATP binding"/>
    <property type="evidence" value="ECO:0007669"/>
    <property type="project" value="UniProtKB-UniRule"/>
</dbReference>
<reference evidence="22 23" key="1">
    <citation type="journal article" date="2021" name="Hortic Res">
        <title>The domestication of Cucurbita argyrosperma as revealed by the genome of its wild relative.</title>
        <authorList>
            <person name="Barrera-Redondo J."/>
            <person name="Sanchez-de la Vega G."/>
            <person name="Aguirre-Liguori J.A."/>
            <person name="Castellanos-Morales G."/>
            <person name="Gutierrez-Guerrero Y.T."/>
            <person name="Aguirre-Dugua X."/>
            <person name="Aguirre-Planter E."/>
            <person name="Tenaillon M.I."/>
            <person name="Lira-Saade R."/>
            <person name="Eguiarte L.E."/>
        </authorList>
    </citation>
    <scope>NUCLEOTIDE SEQUENCE [LARGE SCALE GENOMIC DNA]</scope>
    <source>
        <strain evidence="22">JBR-2021</strain>
    </source>
</reference>
<feature type="domain" description="EF-hand" evidence="21">
    <location>
        <begin position="431"/>
        <end position="466"/>
    </location>
</feature>
<evidence type="ECO:0000256" key="4">
    <source>
        <dbReference type="ARBA" id="ARBA00022527"/>
    </source>
</evidence>
<dbReference type="Proteomes" id="UP000685013">
    <property type="component" value="Chromosome 6"/>
</dbReference>
<keyword evidence="5" id="KW-0597">Phosphoprotein</keyword>
<evidence type="ECO:0000256" key="7">
    <source>
        <dbReference type="ARBA" id="ARBA00022707"/>
    </source>
</evidence>
<keyword evidence="7" id="KW-0519">Myristate</keyword>
<dbReference type="InterPro" id="IPR000719">
    <property type="entry name" value="Prot_kinase_dom"/>
</dbReference>
<dbReference type="SMART" id="SM00220">
    <property type="entry name" value="S_TKc"/>
    <property type="match status" value="1"/>
</dbReference>
<gene>
    <name evidence="22" type="primary">CPK24</name>
    <name evidence="22" type="ORF">SDJN03_10848</name>
</gene>
<dbReference type="FunFam" id="1.10.510.10:FF:000067">
    <property type="entry name" value="calcium-dependent protein kinase 13"/>
    <property type="match status" value="1"/>
</dbReference>
<dbReference type="FunFam" id="1.10.238.10:FF:000050">
    <property type="entry name" value="Calcium-dependent protein kinase 7"/>
    <property type="match status" value="1"/>
</dbReference>
<dbReference type="PROSITE" id="PS50011">
    <property type="entry name" value="PROTEIN_KINASE_DOM"/>
    <property type="match status" value="1"/>
</dbReference>
<evidence type="ECO:0000256" key="5">
    <source>
        <dbReference type="ARBA" id="ARBA00022553"/>
    </source>
</evidence>
<comment type="similarity">
    <text evidence="2">Belongs to the protein kinase superfamily. CAMK Ser/Thr protein kinase family. CaMK subfamily.</text>
</comment>
<evidence type="ECO:0000256" key="19">
    <source>
        <dbReference type="PROSITE-ProRule" id="PRU10141"/>
    </source>
</evidence>
<dbReference type="Pfam" id="PF13499">
    <property type="entry name" value="EF-hand_7"/>
    <property type="match status" value="2"/>
</dbReference>
<evidence type="ECO:0000256" key="16">
    <source>
        <dbReference type="ARBA" id="ARBA00024334"/>
    </source>
</evidence>
<keyword evidence="10 19" id="KW-0547">Nucleotide-binding</keyword>
<keyword evidence="15" id="KW-0449">Lipoprotein</keyword>
<dbReference type="PROSITE" id="PS00107">
    <property type="entry name" value="PROTEIN_KINASE_ATP"/>
    <property type="match status" value="1"/>
</dbReference>
<dbReference type="InterPro" id="IPR050205">
    <property type="entry name" value="CDPK_Ser/Thr_kinases"/>
</dbReference>
<keyword evidence="8" id="KW-0479">Metal-binding</keyword>
<evidence type="ECO:0000256" key="2">
    <source>
        <dbReference type="ARBA" id="ARBA00005354"/>
    </source>
</evidence>
<dbReference type="InterPro" id="IPR008271">
    <property type="entry name" value="Ser/Thr_kinase_AS"/>
</dbReference>
<dbReference type="FunFam" id="3.30.200.20:FF:000004">
    <property type="entry name" value="Calcium-dependent protein kinase 1"/>
    <property type="match status" value="1"/>
</dbReference>
<organism evidence="22 23">
    <name type="scientific">Cucurbita argyrosperma subsp. sororia</name>
    <dbReference type="NCBI Taxonomy" id="37648"/>
    <lineage>
        <taxon>Eukaryota</taxon>
        <taxon>Viridiplantae</taxon>
        <taxon>Streptophyta</taxon>
        <taxon>Embryophyta</taxon>
        <taxon>Tracheophyta</taxon>
        <taxon>Spermatophyta</taxon>
        <taxon>Magnoliopsida</taxon>
        <taxon>eudicotyledons</taxon>
        <taxon>Gunneridae</taxon>
        <taxon>Pentapetalae</taxon>
        <taxon>rosids</taxon>
        <taxon>fabids</taxon>
        <taxon>Cucurbitales</taxon>
        <taxon>Cucurbitaceae</taxon>
        <taxon>Cucurbiteae</taxon>
        <taxon>Cucurbita</taxon>
    </lineage>
</organism>
<evidence type="ECO:0000313" key="22">
    <source>
        <dbReference type="EMBL" id="KAG6597668.1"/>
    </source>
</evidence>
<sequence>MGSCVSVQSRAGSFAKRSRDVRPLPDHAVIESVRKSSVRLAASILSDESTGDNIFEKYRFGKELGRGEFGITHQCFQIETGETFACKTISKSKLRSEINVEDVRREVAIMRSLPKHPNIVTFKEAFEDNEAVYFVMELCEGGELFDRIVSKGHYTERAAADVTKTIIEICKVCHENGVIHRDLKPENFLFADESENSRLKAIDFGLSIFFEPDQRFSEIVGSPYYMAPEVLRRSYGPEIDVWSAGVILYILLCGVPPFWAESEEGIAHAIVRGNIDFERDPWPKVSQEAKELVMGMLDPNPYSRMTVEEVLEHPWIQNKNQARNIPLGENVGIGIKQFTLMNKFKKKVLRVVADHLSDEQMDGIRRMFHMMDTDKNGDLTFEELKNGLHMIGHSLSDPDVQMLMEAADMDGNGTLSCEEFATMSIHLRKMSTDELLTQAFRFFDKDQNGYIEYDELREALMDDNEKVIQDIISDADIDKDGRISYNEFKAMLTTGMDWKMASRQYSRAMLHALSKKLFKEKSVAECKARLLSKVSNYDVHDVNSYSMVYQKAKESVSCWLGMLSSGPSPSGPGH</sequence>
<keyword evidence="9" id="KW-0677">Repeat</keyword>
<evidence type="ECO:0000256" key="11">
    <source>
        <dbReference type="ARBA" id="ARBA00022777"/>
    </source>
</evidence>
<feature type="domain" description="EF-hand" evidence="21">
    <location>
        <begin position="359"/>
        <end position="394"/>
    </location>
</feature>
<dbReference type="PROSITE" id="PS00108">
    <property type="entry name" value="PROTEIN_KINASE_ST"/>
    <property type="match status" value="1"/>
</dbReference>
<comment type="caution">
    <text evidence="22">The sequence shown here is derived from an EMBL/GenBank/DDBJ whole genome shotgun (WGS) entry which is preliminary data.</text>
</comment>
<keyword evidence="4" id="KW-0723">Serine/threonine-protein kinase</keyword>
<evidence type="ECO:0000256" key="9">
    <source>
        <dbReference type="ARBA" id="ARBA00022737"/>
    </source>
</evidence>
<evidence type="ECO:0000259" key="20">
    <source>
        <dbReference type="PROSITE" id="PS50011"/>
    </source>
</evidence>
<protein>
    <recommendedName>
        <fullName evidence="3">non-specific serine/threonine protein kinase</fullName>
        <ecNumber evidence="3">2.7.11.1</ecNumber>
    </recommendedName>
</protein>
<keyword evidence="23" id="KW-1185">Reference proteome</keyword>
<feature type="domain" description="EF-hand" evidence="21">
    <location>
        <begin position="468"/>
        <end position="498"/>
    </location>
</feature>
<keyword evidence="12" id="KW-0106">Calcium</keyword>
<dbReference type="GO" id="GO:0004674">
    <property type="term" value="F:protein serine/threonine kinase activity"/>
    <property type="evidence" value="ECO:0007669"/>
    <property type="project" value="UniProtKB-KW"/>
</dbReference>
<keyword evidence="13 19" id="KW-0067">ATP-binding</keyword>
<evidence type="ECO:0000256" key="13">
    <source>
        <dbReference type="ARBA" id="ARBA00022840"/>
    </source>
</evidence>
<evidence type="ECO:0000256" key="1">
    <source>
        <dbReference type="ARBA" id="ARBA00004635"/>
    </source>
</evidence>
<dbReference type="InterPro" id="IPR017441">
    <property type="entry name" value="Protein_kinase_ATP_BS"/>
</dbReference>
<comment type="catalytic activity">
    <reaction evidence="18">
        <text>L-seryl-[protein] + ATP = O-phospho-L-seryl-[protein] + ADP + H(+)</text>
        <dbReference type="Rhea" id="RHEA:17989"/>
        <dbReference type="Rhea" id="RHEA-COMP:9863"/>
        <dbReference type="Rhea" id="RHEA-COMP:11604"/>
        <dbReference type="ChEBI" id="CHEBI:15378"/>
        <dbReference type="ChEBI" id="CHEBI:29999"/>
        <dbReference type="ChEBI" id="CHEBI:30616"/>
        <dbReference type="ChEBI" id="CHEBI:83421"/>
        <dbReference type="ChEBI" id="CHEBI:456216"/>
        <dbReference type="EC" id="2.7.11.1"/>
    </reaction>
</comment>
<dbReference type="PROSITE" id="PS50222">
    <property type="entry name" value="EF_HAND_2"/>
    <property type="match status" value="4"/>
</dbReference>
<evidence type="ECO:0000256" key="17">
    <source>
        <dbReference type="ARBA" id="ARBA00047899"/>
    </source>
</evidence>
<name>A0AAV6NHB1_9ROSI</name>
<dbReference type="SMART" id="SM00054">
    <property type="entry name" value="EFh"/>
    <property type="match status" value="4"/>
</dbReference>
<dbReference type="EC" id="2.7.11.1" evidence="3"/>
<feature type="non-terminal residue" evidence="22">
    <location>
        <position position="1"/>
    </location>
</feature>
<dbReference type="CDD" id="cd05117">
    <property type="entry name" value="STKc_CAMK"/>
    <property type="match status" value="1"/>
</dbReference>
<evidence type="ECO:0000256" key="3">
    <source>
        <dbReference type="ARBA" id="ARBA00012513"/>
    </source>
</evidence>
<accession>A0AAV6NHB1</accession>
<evidence type="ECO:0000256" key="15">
    <source>
        <dbReference type="ARBA" id="ARBA00023288"/>
    </source>
</evidence>
<dbReference type="PROSITE" id="PS00018">
    <property type="entry name" value="EF_HAND_1"/>
    <property type="match status" value="4"/>
</dbReference>
<feature type="domain" description="Protein kinase" evidence="20">
    <location>
        <begin position="58"/>
        <end position="316"/>
    </location>
</feature>
<dbReference type="InterPro" id="IPR002048">
    <property type="entry name" value="EF_hand_dom"/>
</dbReference>
<dbReference type="GO" id="GO:0016020">
    <property type="term" value="C:membrane"/>
    <property type="evidence" value="ECO:0007669"/>
    <property type="project" value="UniProtKB-SubCell"/>
</dbReference>
<dbReference type="GO" id="GO:0005509">
    <property type="term" value="F:calcium ion binding"/>
    <property type="evidence" value="ECO:0007669"/>
    <property type="project" value="InterPro"/>
</dbReference>
<comment type="similarity">
    <text evidence="16">Belongs to the protein kinase superfamily. Ser/Thr protein kinase family. CDPK subfamily.</text>
</comment>
<dbReference type="AlphaFoldDB" id="A0AAV6NHB1"/>
<evidence type="ECO:0000256" key="18">
    <source>
        <dbReference type="ARBA" id="ARBA00048679"/>
    </source>
</evidence>